<feature type="domain" description="CN hydrolase" evidence="2">
    <location>
        <begin position="4"/>
        <end position="245"/>
    </location>
</feature>
<evidence type="ECO:0000313" key="4">
    <source>
        <dbReference type="Proteomes" id="UP001595699"/>
    </source>
</evidence>
<comment type="caution">
    <text evidence="3">The sequence shown here is derived from an EMBL/GenBank/DDBJ whole genome shotgun (WGS) entry which is preliminary data.</text>
</comment>
<dbReference type="InterPro" id="IPR003010">
    <property type="entry name" value="C-N_Hydrolase"/>
</dbReference>
<dbReference type="GO" id="GO:0016787">
    <property type="term" value="F:hydrolase activity"/>
    <property type="evidence" value="ECO:0007669"/>
    <property type="project" value="UniProtKB-KW"/>
</dbReference>
<dbReference type="Proteomes" id="UP001595699">
    <property type="component" value="Unassembled WGS sequence"/>
</dbReference>
<organism evidence="3 4">
    <name type="scientific">Tenggerimyces flavus</name>
    <dbReference type="NCBI Taxonomy" id="1708749"/>
    <lineage>
        <taxon>Bacteria</taxon>
        <taxon>Bacillati</taxon>
        <taxon>Actinomycetota</taxon>
        <taxon>Actinomycetes</taxon>
        <taxon>Propionibacteriales</taxon>
        <taxon>Nocardioidaceae</taxon>
        <taxon>Tenggerimyces</taxon>
    </lineage>
</organism>
<name>A0ABV7Y9D8_9ACTN</name>
<evidence type="ECO:0000313" key="3">
    <source>
        <dbReference type="EMBL" id="MFC3760674.1"/>
    </source>
</evidence>
<proteinExistence type="predicted"/>
<reference evidence="4" key="1">
    <citation type="journal article" date="2019" name="Int. J. Syst. Evol. Microbiol.">
        <title>The Global Catalogue of Microorganisms (GCM) 10K type strain sequencing project: providing services to taxonomists for standard genome sequencing and annotation.</title>
        <authorList>
            <consortium name="The Broad Institute Genomics Platform"/>
            <consortium name="The Broad Institute Genome Sequencing Center for Infectious Disease"/>
            <person name="Wu L."/>
            <person name="Ma J."/>
        </authorList>
    </citation>
    <scope>NUCLEOTIDE SEQUENCE [LARGE SCALE GENOMIC DNA]</scope>
    <source>
        <strain evidence="4">CGMCC 4.7241</strain>
    </source>
</reference>
<dbReference type="PANTHER" id="PTHR43674">
    <property type="entry name" value="NITRILASE C965.09-RELATED"/>
    <property type="match status" value="1"/>
</dbReference>
<dbReference type="InterPro" id="IPR050345">
    <property type="entry name" value="Aliph_Amidase/BUP"/>
</dbReference>
<dbReference type="Gene3D" id="3.60.110.10">
    <property type="entry name" value="Carbon-nitrogen hydrolase"/>
    <property type="match status" value="1"/>
</dbReference>
<dbReference type="PANTHER" id="PTHR43674:SF2">
    <property type="entry name" value="BETA-UREIDOPROPIONASE"/>
    <property type="match status" value="1"/>
</dbReference>
<keyword evidence="1 3" id="KW-0378">Hydrolase</keyword>
<evidence type="ECO:0000256" key="1">
    <source>
        <dbReference type="ARBA" id="ARBA00022801"/>
    </source>
</evidence>
<protein>
    <submittedName>
        <fullName evidence="3">Carbon-nitrogen hydrolase family protein</fullName>
    </submittedName>
</protein>
<dbReference type="InterPro" id="IPR036526">
    <property type="entry name" value="C-N_Hydrolase_sf"/>
</dbReference>
<evidence type="ECO:0000259" key="2">
    <source>
        <dbReference type="PROSITE" id="PS50263"/>
    </source>
</evidence>
<keyword evidence="4" id="KW-1185">Reference proteome</keyword>
<dbReference type="CDD" id="cd07197">
    <property type="entry name" value="nitrilase"/>
    <property type="match status" value="1"/>
</dbReference>
<dbReference type="PROSITE" id="PS50263">
    <property type="entry name" value="CN_HYDROLASE"/>
    <property type="match status" value="1"/>
</dbReference>
<accession>A0ABV7Y9D8</accession>
<dbReference type="RefSeq" id="WP_205116914.1">
    <property type="nucleotide sequence ID" value="NZ_JAFBCM010000001.1"/>
</dbReference>
<dbReference type="SUPFAM" id="SSF56317">
    <property type="entry name" value="Carbon-nitrogen hydrolase"/>
    <property type="match status" value="1"/>
</dbReference>
<sequence length="285" mass="30997">MTSIRIAVAQGVGTRAQIPDGVSIREHGRRIRELMTVAADGGARLISFTEGALSAYPDKRWLSRDPDRLAESDWSRVDWAVLSEELAATVEHAGDVGVWAVVGSAHRDVGSARPFNSLYVISGTGQLVSRYDKRYLSPSESTYMYAAGDHPTVFEVDGFRFACALCCEACMPEVFIEYETLATDCVLIGGGDPRLAKANALLTGMWIAFAAPGSDGSGVASPDDRWLATRTSDGTPSVVFADLDPHAMRAGYDRGYRPWRAYFRQNSHCPTPAEVTAMLEPPRQT</sequence>
<gene>
    <name evidence="3" type="ORF">ACFOUW_07480</name>
</gene>
<dbReference type="Pfam" id="PF00795">
    <property type="entry name" value="CN_hydrolase"/>
    <property type="match status" value="1"/>
</dbReference>
<dbReference type="EMBL" id="JBHRZH010000006">
    <property type="protein sequence ID" value="MFC3760674.1"/>
    <property type="molecule type" value="Genomic_DNA"/>
</dbReference>